<evidence type="ECO:0000313" key="4">
    <source>
        <dbReference type="EMBL" id="KAF2725591.1"/>
    </source>
</evidence>
<keyword evidence="5" id="KW-1185">Reference proteome</keyword>
<evidence type="ECO:0000259" key="3">
    <source>
        <dbReference type="Pfam" id="PF24808"/>
    </source>
</evidence>
<dbReference type="Pfam" id="PF24808">
    <property type="entry name" value="DUF7707"/>
    <property type="match status" value="1"/>
</dbReference>
<name>A0A9P4QIN4_9PEZI</name>
<keyword evidence="2" id="KW-0732">Signal</keyword>
<dbReference type="Proteomes" id="UP000799441">
    <property type="component" value="Unassembled WGS sequence"/>
</dbReference>
<evidence type="ECO:0000256" key="2">
    <source>
        <dbReference type="SAM" id="SignalP"/>
    </source>
</evidence>
<sequence length="229" mass="23025">MFARSTILAAAAFTGLVSAQGVSNDSIPATCPGYSQSGGNLTFPADCIPNYYRETWCNAEQDTCRTVCGADNVSPTNNVCYSSSLTYRCVCDSGYTPNISDYQQSLPAYMCYQWVGFCTAAHPDDLQGQDNCQSITCGNKSAALDPNAGSGSSSGSSTSSSSSSSPSETASSTSSSGSGSSDATGTPSSSSTGSTASSTGNAAAALRVGSEYGVAIIGGGLLALFGFAL</sequence>
<comment type="caution">
    <text evidence="4">The sequence shown here is derived from an EMBL/GenBank/DDBJ whole genome shotgun (WGS) entry which is preliminary data.</text>
</comment>
<organism evidence="4 5">
    <name type="scientific">Polychaeton citri CBS 116435</name>
    <dbReference type="NCBI Taxonomy" id="1314669"/>
    <lineage>
        <taxon>Eukaryota</taxon>
        <taxon>Fungi</taxon>
        <taxon>Dikarya</taxon>
        <taxon>Ascomycota</taxon>
        <taxon>Pezizomycotina</taxon>
        <taxon>Dothideomycetes</taxon>
        <taxon>Dothideomycetidae</taxon>
        <taxon>Capnodiales</taxon>
        <taxon>Capnodiaceae</taxon>
        <taxon>Polychaeton</taxon>
    </lineage>
</organism>
<accession>A0A9P4QIN4</accession>
<dbReference type="EMBL" id="MU003767">
    <property type="protein sequence ID" value="KAF2725591.1"/>
    <property type="molecule type" value="Genomic_DNA"/>
</dbReference>
<dbReference type="PANTHER" id="PTHR38118:SF2">
    <property type="entry name" value="CDP-ALCOHOL PHOSPHATIDYLTRANSFERASE PROTEIN"/>
    <property type="match status" value="1"/>
</dbReference>
<gene>
    <name evidence="4" type="ORF">K431DRAFT_343018</name>
</gene>
<feature type="domain" description="DUF7707" evidence="3">
    <location>
        <begin position="45"/>
        <end position="141"/>
    </location>
</feature>
<evidence type="ECO:0000256" key="1">
    <source>
        <dbReference type="SAM" id="MobiDB-lite"/>
    </source>
</evidence>
<feature type="region of interest" description="Disordered" evidence="1">
    <location>
        <begin position="148"/>
        <end position="198"/>
    </location>
</feature>
<dbReference type="PANTHER" id="PTHR38118">
    <property type="entry name" value="ANCHORED CELL WALL PROTEIN 11-RELATED"/>
    <property type="match status" value="1"/>
</dbReference>
<feature type="signal peptide" evidence="2">
    <location>
        <begin position="1"/>
        <end position="19"/>
    </location>
</feature>
<feature type="chain" id="PRO_5040325610" description="DUF7707 domain-containing protein" evidence="2">
    <location>
        <begin position="20"/>
        <end position="229"/>
    </location>
</feature>
<dbReference type="OrthoDB" id="2121879at2759"/>
<dbReference type="InterPro" id="IPR056124">
    <property type="entry name" value="DUF7707"/>
</dbReference>
<protein>
    <recommendedName>
        <fullName evidence="3">DUF7707 domain-containing protein</fullName>
    </recommendedName>
</protein>
<proteinExistence type="predicted"/>
<dbReference type="AlphaFoldDB" id="A0A9P4QIN4"/>
<reference evidence="4" key="1">
    <citation type="journal article" date="2020" name="Stud. Mycol.">
        <title>101 Dothideomycetes genomes: a test case for predicting lifestyles and emergence of pathogens.</title>
        <authorList>
            <person name="Haridas S."/>
            <person name="Albert R."/>
            <person name="Binder M."/>
            <person name="Bloem J."/>
            <person name="Labutti K."/>
            <person name="Salamov A."/>
            <person name="Andreopoulos B."/>
            <person name="Baker S."/>
            <person name="Barry K."/>
            <person name="Bills G."/>
            <person name="Bluhm B."/>
            <person name="Cannon C."/>
            <person name="Castanera R."/>
            <person name="Culley D."/>
            <person name="Daum C."/>
            <person name="Ezra D."/>
            <person name="Gonzalez J."/>
            <person name="Henrissat B."/>
            <person name="Kuo A."/>
            <person name="Liang C."/>
            <person name="Lipzen A."/>
            <person name="Lutzoni F."/>
            <person name="Magnuson J."/>
            <person name="Mondo S."/>
            <person name="Nolan M."/>
            <person name="Ohm R."/>
            <person name="Pangilinan J."/>
            <person name="Park H.-J."/>
            <person name="Ramirez L."/>
            <person name="Alfaro M."/>
            <person name="Sun H."/>
            <person name="Tritt A."/>
            <person name="Yoshinaga Y."/>
            <person name="Zwiers L.-H."/>
            <person name="Turgeon B."/>
            <person name="Goodwin S."/>
            <person name="Spatafora J."/>
            <person name="Crous P."/>
            <person name="Grigoriev I."/>
        </authorList>
    </citation>
    <scope>NUCLEOTIDE SEQUENCE</scope>
    <source>
        <strain evidence="4">CBS 116435</strain>
    </source>
</reference>
<evidence type="ECO:0000313" key="5">
    <source>
        <dbReference type="Proteomes" id="UP000799441"/>
    </source>
</evidence>